<evidence type="ECO:0000256" key="1">
    <source>
        <dbReference type="SAM" id="MobiDB-lite"/>
    </source>
</evidence>
<accession>A0A239ASX0</accession>
<dbReference type="EMBL" id="FZOF01000002">
    <property type="protein sequence ID" value="SNR98727.1"/>
    <property type="molecule type" value="Genomic_DNA"/>
</dbReference>
<protein>
    <recommendedName>
        <fullName evidence="4">C2H2-type domain-containing protein</fullName>
    </recommendedName>
</protein>
<organism evidence="2 3">
    <name type="scientific">Actinacidiphila glaucinigra</name>
    <dbReference type="NCBI Taxonomy" id="235986"/>
    <lineage>
        <taxon>Bacteria</taxon>
        <taxon>Bacillati</taxon>
        <taxon>Actinomycetota</taxon>
        <taxon>Actinomycetes</taxon>
        <taxon>Kitasatosporales</taxon>
        <taxon>Streptomycetaceae</taxon>
        <taxon>Actinacidiphila</taxon>
    </lineage>
</organism>
<proteinExistence type="predicted"/>
<dbReference type="AlphaFoldDB" id="A0A239ASX0"/>
<name>A0A239ASX0_9ACTN</name>
<reference evidence="2 3" key="1">
    <citation type="submission" date="2017-06" db="EMBL/GenBank/DDBJ databases">
        <authorList>
            <person name="Kim H.J."/>
            <person name="Triplett B.A."/>
        </authorList>
    </citation>
    <scope>NUCLEOTIDE SEQUENCE [LARGE SCALE GENOMIC DNA]</scope>
    <source>
        <strain evidence="2 3">CGMCC 4.1858</strain>
    </source>
</reference>
<sequence>MSETIGTDGTVREAYAFVCISCGRGWEQAYEIEHHVDAQGRETVWYMADGKRVPSPLTRPTCVECESHKVRIMRAGQVSDVAGSWSATATAGPLPAASDMRRVPASPAVEGAERRARHWSPRNLLHRRRDAR</sequence>
<dbReference type="OrthoDB" id="3872345at2"/>
<evidence type="ECO:0008006" key="4">
    <source>
        <dbReference type="Google" id="ProtNLM"/>
    </source>
</evidence>
<dbReference type="RefSeq" id="WP_089222331.1">
    <property type="nucleotide sequence ID" value="NZ_FZOF01000002.1"/>
</dbReference>
<evidence type="ECO:0000313" key="2">
    <source>
        <dbReference type="EMBL" id="SNR98727.1"/>
    </source>
</evidence>
<feature type="compositionally biased region" description="Basic residues" evidence="1">
    <location>
        <begin position="115"/>
        <end position="132"/>
    </location>
</feature>
<dbReference type="Proteomes" id="UP000198280">
    <property type="component" value="Unassembled WGS sequence"/>
</dbReference>
<keyword evidence="3" id="KW-1185">Reference proteome</keyword>
<gene>
    <name evidence="2" type="ORF">SAMN05216252_102152</name>
</gene>
<feature type="region of interest" description="Disordered" evidence="1">
    <location>
        <begin position="89"/>
        <end position="132"/>
    </location>
</feature>
<evidence type="ECO:0000313" key="3">
    <source>
        <dbReference type="Proteomes" id="UP000198280"/>
    </source>
</evidence>